<gene>
    <name evidence="1" type="ORF">HT578_17545</name>
</gene>
<keyword evidence="2" id="KW-1185">Reference proteome</keyword>
<evidence type="ECO:0000313" key="1">
    <source>
        <dbReference type="EMBL" id="QVM85253.1"/>
    </source>
</evidence>
<dbReference type="Proteomes" id="UP000677126">
    <property type="component" value="Chromosome"/>
</dbReference>
<sequence length="128" mass="14311">MLQIIDPYCCAQEDARRRLVDFIARFDKAADSIGKVHVVSFDADSLRDSYESNEEQCGDIERKVAAKLPNTNFHHAPRSRRGTGDLHDRRVTATFADGSRVIWDLGRGIDGIMSPRFGCVVNATVEQS</sequence>
<protein>
    <submittedName>
        <fullName evidence="1">Uncharacterized protein</fullName>
    </submittedName>
</protein>
<accession>A0ABX8E8T4</accession>
<dbReference type="RefSeq" id="WP_213500902.1">
    <property type="nucleotide sequence ID" value="NZ_CP054856.1"/>
</dbReference>
<reference evidence="1 2" key="1">
    <citation type="journal article" date="2021" name="Int. J. Syst. Evol. Microbiol.">
        <title>Novosphingobium decolorationis sp. nov., an aniline blue-decolourizing bacterium isolated from East Pacific sediment.</title>
        <authorList>
            <person name="Chen X."/>
            <person name="Dong B."/>
            <person name="Chen T."/>
            <person name="Ren N."/>
            <person name="Wang J."/>
            <person name="Xu Y."/>
            <person name="Yang J."/>
            <person name="Zhu S."/>
            <person name="Chen J."/>
        </authorList>
    </citation>
    <scope>NUCLEOTIDE SEQUENCE [LARGE SCALE GENOMIC DNA]</scope>
    <source>
        <strain evidence="1 2">502str22</strain>
    </source>
</reference>
<dbReference type="EMBL" id="CP054856">
    <property type="protein sequence ID" value="QVM85253.1"/>
    <property type="molecule type" value="Genomic_DNA"/>
</dbReference>
<proteinExistence type="predicted"/>
<organism evidence="1 2">
    <name type="scientific">Novosphingobium decolorationis</name>
    <dbReference type="NCBI Taxonomy" id="2698673"/>
    <lineage>
        <taxon>Bacteria</taxon>
        <taxon>Pseudomonadati</taxon>
        <taxon>Pseudomonadota</taxon>
        <taxon>Alphaproteobacteria</taxon>
        <taxon>Sphingomonadales</taxon>
        <taxon>Sphingomonadaceae</taxon>
        <taxon>Novosphingobium</taxon>
    </lineage>
</organism>
<evidence type="ECO:0000313" key="2">
    <source>
        <dbReference type="Proteomes" id="UP000677126"/>
    </source>
</evidence>
<name>A0ABX8E8T4_9SPHN</name>